<dbReference type="InterPro" id="IPR026371">
    <property type="entry name" value="PGF_CTERM"/>
</dbReference>
<dbReference type="Pfam" id="PF18204">
    <property type="entry name" value="PGF-CTERM"/>
    <property type="match status" value="1"/>
</dbReference>
<evidence type="ECO:0000259" key="15">
    <source>
        <dbReference type="Pfam" id="PF18204"/>
    </source>
</evidence>
<accession>A0A1G8UQD5</accession>
<dbReference type="RefSeq" id="WP_217636364.1">
    <property type="nucleotide sequence ID" value="NZ_FNFE01000001.1"/>
</dbReference>
<evidence type="ECO:0000256" key="9">
    <source>
        <dbReference type="ARBA" id="ARBA00022729"/>
    </source>
</evidence>
<keyword evidence="7" id="KW-0701">S-layer</keyword>
<dbReference type="AlphaFoldDB" id="A0A1G8UQD5"/>
<evidence type="ECO:0000256" key="1">
    <source>
        <dbReference type="ARBA" id="ARBA00004236"/>
    </source>
</evidence>
<dbReference type="NCBIfam" id="NF045517">
    <property type="entry name" value="halo_surf_dom"/>
    <property type="match status" value="1"/>
</dbReference>
<evidence type="ECO:0000256" key="7">
    <source>
        <dbReference type="ARBA" id="ARBA00022601"/>
    </source>
</evidence>
<evidence type="ECO:0000256" key="11">
    <source>
        <dbReference type="ARBA" id="ARBA00023136"/>
    </source>
</evidence>
<keyword evidence="8 14" id="KW-0812">Transmembrane</keyword>
<comment type="subcellular location">
    <subcellularLocation>
        <location evidence="1">Cell membrane</location>
    </subcellularLocation>
    <subcellularLocation>
        <location evidence="2">Secreted</location>
        <location evidence="2">Cell wall</location>
        <location evidence="2">S-layer</location>
    </subcellularLocation>
</comment>
<evidence type="ECO:0000313" key="16">
    <source>
        <dbReference type="EMBL" id="SDJ56008.1"/>
    </source>
</evidence>
<feature type="domain" description="PGF-CTERM archaeal protein-sorting signal" evidence="15">
    <location>
        <begin position="749"/>
        <end position="771"/>
    </location>
</feature>
<feature type="compositionally biased region" description="Acidic residues" evidence="13">
    <location>
        <begin position="704"/>
        <end position="748"/>
    </location>
</feature>
<keyword evidence="6" id="KW-0964">Secreted</keyword>
<evidence type="ECO:0000256" key="4">
    <source>
        <dbReference type="ARBA" id="ARBA00022475"/>
    </source>
</evidence>
<organism evidence="16 17">
    <name type="scientific">Natronorubrum texcoconense</name>
    <dbReference type="NCBI Taxonomy" id="1095776"/>
    <lineage>
        <taxon>Archaea</taxon>
        <taxon>Methanobacteriati</taxon>
        <taxon>Methanobacteriota</taxon>
        <taxon>Stenosarchaea group</taxon>
        <taxon>Halobacteria</taxon>
        <taxon>Halobacteriales</taxon>
        <taxon>Natrialbaceae</taxon>
        <taxon>Natronorubrum</taxon>
    </lineage>
</organism>
<name>A0A1G8UQD5_9EURY</name>
<sequence length="773" mass="82083">MTNEISYREKGRAVFLAALMVMSVVAMSAAFAGAAAANHADEEYEVSDNGTAWQGQAVLVTGVDEGDGTADLYQGTPDNGGDFIREVDVDSDGVELDTSDLEQDSYYITGDDGEDTVFNIRGQSLDASFDVDSVSADGDATLDIDSNRGNFHAEVSSEAFSQSELSDLFESYNSSATDEHDDEDYIVVDARDEFDLDFSNVDVDDGDEIEFTIEAADTTAEDTASVQIIDADIDYYFVDVDTVSQGDLAEITIGVEGTDEAAVMLGYEDDFSTVANITGIEDDEVVLQYNTYNTTDAWSVVEGADGIDTQNTSGQLGEHEPLPAWDWNLNVGNALDESETGLESDFDRDRLIVQDREDIGGVSTHTAPADDDVYDGFDNYDDATVTETDTFAMEDGIIFVLEDYGAAGGLDNIENEGISFEASPQSTGPVDSSEPVDLDLELLTDDLENYDGDLVYAVNLTAADLVAGQTYDGELTIDADANTFMSADDDNVTEEFEFSVVDRELEWDDIDSLPADSDATATGTTTIAPGTVIDANADSASDQGGFVDYTDTVVDDDYAFAAEFDLEGEEVGVLFDITAEDLTVDNNADDAVLEGLTLTSPSDEDASGIDLGADYDAEITTEESTDIDAVVTNNDGDEVTVDLELELDGEVYTDEVTVDGDDSETVTLTTADGADLGEGDFDFTITAESGSDDASYDGTLTVTEADDGEDDSDDSDDSDADDGDADDGDADDGDADDSDDDADDDDDGTPGFGVAVAVVALLAAAMLALRRQN</sequence>
<protein>
    <submittedName>
        <fullName evidence="16">PGF-CTERM protein/surface glycoprotein</fullName>
    </submittedName>
</protein>
<evidence type="ECO:0000256" key="2">
    <source>
        <dbReference type="ARBA" id="ARBA00004237"/>
    </source>
</evidence>
<evidence type="ECO:0000256" key="8">
    <source>
        <dbReference type="ARBA" id="ARBA00022692"/>
    </source>
</evidence>
<evidence type="ECO:0000256" key="6">
    <source>
        <dbReference type="ARBA" id="ARBA00022525"/>
    </source>
</evidence>
<keyword evidence="17" id="KW-1185">Reference proteome</keyword>
<evidence type="ECO:0000256" key="13">
    <source>
        <dbReference type="SAM" id="MobiDB-lite"/>
    </source>
</evidence>
<dbReference type="GO" id="GO:0030115">
    <property type="term" value="C:S-layer"/>
    <property type="evidence" value="ECO:0007669"/>
    <property type="project" value="UniProtKB-SubCell"/>
</dbReference>
<comment type="similarity">
    <text evidence="3">Belongs to the halobacterial S-layer protein family.</text>
</comment>
<keyword evidence="11 14" id="KW-0472">Membrane</keyword>
<dbReference type="EMBL" id="FNFE01000001">
    <property type="protein sequence ID" value="SDJ56008.1"/>
    <property type="molecule type" value="Genomic_DNA"/>
</dbReference>
<feature type="transmembrane region" description="Helical" evidence="14">
    <location>
        <begin position="751"/>
        <end position="769"/>
    </location>
</feature>
<proteinExistence type="inferred from homology"/>
<evidence type="ECO:0000256" key="3">
    <source>
        <dbReference type="ARBA" id="ARBA00009327"/>
    </source>
</evidence>
<keyword evidence="5" id="KW-0134">Cell wall</keyword>
<feature type="region of interest" description="Disordered" evidence="13">
    <location>
        <begin position="658"/>
        <end position="752"/>
    </location>
</feature>
<evidence type="ECO:0000313" key="17">
    <source>
        <dbReference type="Proteomes" id="UP000198882"/>
    </source>
</evidence>
<keyword evidence="12" id="KW-0325">Glycoprotein</keyword>
<reference evidence="17" key="1">
    <citation type="submission" date="2016-10" db="EMBL/GenBank/DDBJ databases">
        <authorList>
            <person name="Varghese N."/>
            <person name="Submissions S."/>
        </authorList>
    </citation>
    <scope>NUCLEOTIDE SEQUENCE [LARGE SCALE GENOMIC DNA]</scope>
    <source>
        <strain evidence="17">B4,CECT 8067,JCM 17497</strain>
    </source>
</reference>
<evidence type="ECO:0000256" key="5">
    <source>
        <dbReference type="ARBA" id="ARBA00022512"/>
    </source>
</evidence>
<evidence type="ECO:0000256" key="12">
    <source>
        <dbReference type="ARBA" id="ARBA00023180"/>
    </source>
</evidence>
<dbReference type="NCBIfam" id="TIGR04126">
    <property type="entry name" value="PGF_CTERM"/>
    <property type="match status" value="1"/>
</dbReference>
<keyword evidence="4" id="KW-1003">Cell membrane</keyword>
<dbReference type="InterPro" id="IPR026452">
    <property type="entry name" value="Surf_glycop_sig_pep"/>
</dbReference>
<dbReference type="GO" id="GO:0005886">
    <property type="term" value="C:plasma membrane"/>
    <property type="evidence" value="ECO:0007669"/>
    <property type="project" value="UniProtKB-SubCell"/>
</dbReference>
<dbReference type="OrthoDB" id="164040at2157"/>
<evidence type="ECO:0000256" key="10">
    <source>
        <dbReference type="ARBA" id="ARBA00022989"/>
    </source>
</evidence>
<keyword evidence="9" id="KW-0732">Signal</keyword>
<gene>
    <name evidence="16" type="ORF">SAMN04515672_0987</name>
</gene>
<dbReference type="NCBIfam" id="TIGR04207">
    <property type="entry name" value="halo_sig_pep"/>
    <property type="match status" value="1"/>
</dbReference>
<dbReference type="Proteomes" id="UP000198882">
    <property type="component" value="Unassembled WGS sequence"/>
</dbReference>
<keyword evidence="10 14" id="KW-1133">Transmembrane helix</keyword>
<evidence type="ECO:0000256" key="14">
    <source>
        <dbReference type="SAM" id="Phobius"/>
    </source>
</evidence>